<evidence type="ECO:0000313" key="1">
    <source>
        <dbReference type="EMBL" id="PVU92940.1"/>
    </source>
</evidence>
<organism evidence="1 2">
    <name type="scientific">Furculomyces boomerangus</name>
    <dbReference type="NCBI Taxonomy" id="61424"/>
    <lineage>
        <taxon>Eukaryota</taxon>
        <taxon>Fungi</taxon>
        <taxon>Fungi incertae sedis</taxon>
        <taxon>Zoopagomycota</taxon>
        <taxon>Kickxellomycotina</taxon>
        <taxon>Harpellomycetes</taxon>
        <taxon>Harpellales</taxon>
        <taxon>Harpellaceae</taxon>
        <taxon>Furculomyces</taxon>
    </lineage>
</organism>
<protein>
    <submittedName>
        <fullName evidence="1">Uncharacterized protein</fullName>
    </submittedName>
</protein>
<proteinExistence type="predicted"/>
<name>A0A2T9YKS6_9FUNG</name>
<dbReference type="EMBL" id="MBFT01000340">
    <property type="protein sequence ID" value="PVU92940.1"/>
    <property type="molecule type" value="Genomic_DNA"/>
</dbReference>
<comment type="caution">
    <text evidence="1">The sequence shown here is derived from an EMBL/GenBank/DDBJ whole genome shotgun (WGS) entry which is preliminary data.</text>
</comment>
<dbReference type="AlphaFoldDB" id="A0A2T9YKS6"/>
<keyword evidence="2" id="KW-1185">Reference proteome</keyword>
<sequence>MSAKRNPTASGSDLKQLSTSYMNAFFSTNNSSGDDVPSASPNILKIISKTYLHMVYTKKPRTVLMICQSKREKTRNKFRSMGVLKNICLITRHSLKRLFWVNKLLTVLQTLQVFLRPWVPKTMQEILI</sequence>
<dbReference type="Proteomes" id="UP000245699">
    <property type="component" value="Unassembled WGS sequence"/>
</dbReference>
<reference evidence="1 2" key="1">
    <citation type="journal article" date="2018" name="MBio">
        <title>Comparative Genomics Reveals the Core Gene Toolbox for the Fungus-Insect Symbiosis.</title>
        <authorList>
            <person name="Wang Y."/>
            <person name="Stata M."/>
            <person name="Wang W."/>
            <person name="Stajich J.E."/>
            <person name="White M.M."/>
            <person name="Moncalvo J.M."/>
        </authorList>
    </citation>
    <scope>NUCLEOTIDE SEQUENCE [LARGE SCALE GENOMIC DNA]</scope>
    <source>
        <strain evidence="1 2">AUS-77-4</strain>
    </source>
</reference>
<gene>
    <name evidence="1" type="ORF">BB559_003515</name>
</gene>
<accession>A0A2T9YKS6</accession>
<evidence type="ECO:0000313" key="2">
    <source>
        <dbReference type="Proteomes" id="UP000245699"/>
    </source>
</evidence>